<evidence type="ECO:0000313" key="6">
    <source>
        <dbReference type="Proteomes" id="UP000075260"/>
    </source>
</evidence>
<dbReference type="InterPro" id="IPR013655">
    <property type="entry name" value="PAS_fold_3"/>
</dbReference>
<dbReference type="PANTHER" id="PTHR33745">
    <property type="entry name" value="RSBT ANTAGONIST PROTEIN RSBS-RELATED"/>
    <property type="match status" value="1"/>
</dbReference>
<dbReference type="InterPro" id="IPR002645">
    <property type="entry name" value="STAS_dom"/>
</dbReference>
<dbReference type="InterPro" id="IPR000014">
    <property type="entry name" value="PAS"/>
</dbReference>
<feature type="domain" description="PAC" evidence="3">
    <location>
        <begin position="86"/>
        <end position="141"/>
    </location>
</feature>
<dbReference type="InterPro" id="IPR036513">
    <property type="entry name" value="STAS_dom_sf"/>
</dbReference>
<dbReference type="CDD" id="cd07041">
    <property type="entry name" value="STAS_RsbR_RsbS_like"/>
    <property type="match status" value="1"/>
</dbReference>
<dbReference type="EMBL" id="JEMA01000571">
    <property type="protein sequence ID" value="KYF68452.1"/>
    <property type="molecule type" value="Genomic_DNA"/>
</dbReference>
<dbReference type="Pfam" id="PF08448">
    <property type="entry name" value="PAS_4"/>
    <property type="match status" value="1"/>
</dbReference>
<dbReference type="PROSITE" id="PS50113">
    <property type="entry name" value="PAC"/>
    <property type="match status" value="1"/>
</dbReference>
<evidence type="ECO:0000313" key="5">
    <source>
        <dbReference type="EMBL" id="KYF68452.1"/>
    </source>
</evidence>
<dbReference type="NCBIfam" id="TIGR00229">
    <property type="entry name" value="sensory_box"/>
    <property type="match status" value="1"/>
</dbReference>
<dbReference type="PROSITE" id="PS50801">
    <property type="entry name" value="STAS"/>
    <property type="match status" value="1"/>
</dbReference>
<dbReference type="SUPFAM" id="SSF55785">
    <property type="entry name" value="PYP-like sensor domain (PAS domain)"/>
    <property type="match status" value="2"/>
</dbReference>
<accession>A0A150QKT7</accession>
<feature type="domain" description="STAS" evidence="4">
    <location>
        <begin position="284"/>
        <end position="399"/>
    </location>
</feature>
<dbReference type="SMART" id="SM00091">
    <property type="entry name" value="PAS"/>
    <property type="match status" value="2"/>
</dbReference>
<dbReference type="PANTHER" id="PTHR33745:SF3">
    <property type="entry name" value="RSBT CO-ANTAGONIST PROTEIN RSBRC"/>
    <property type="match status" value="1"/>
</dbReference>
<dbReference type="Pfam" id="PF01740">
    <property type="entry name" value="STAS"/>
    <property type="match status" value="1"/>
</dbReference>
<dbReference type="AlphaFoldDB" id="A0A150QKT7"/>
<comment type="caution">
    <text evidence="5">The sequence shown here is derived from an EMBL/GenBank/DDBJ whole genome shotgun (WGS) entry which is preliminary data.</text>
</comment>
<organism evidence="5 6">
    <name type="scientific">Sorangium cellulosum</name>
    <name type="common">Polyangium cellulosum</name>
    <dbReference type="NCBI Taxonomy" id="56"/>
    <lineage>
        <taxon>Bacteria</taxon>
        <taxon>Pseudomonadati</taxon>
        <taxon>Myxococcota</taxon>
        <taxon>Polyangia</taxon>
        <taxon>Polyangiales</taxon>
        <taxon>Polyangiaceae</taxon>
        <taxon>Sorangium</taxon>
    </lineage>
</organism>
<proteinExistence type="predicted"/>
<protein>
    <submittedName>
        <fullName evidence="5">Anti-anti-sigma factor</fullName>
    </submittedName>
</protein>
<evidence type="ECO:0000259" key="3">
    <source>
        <dbReference type="PROSITE" id="PS50113"/>
    </source>
</evidence>
<dbReference type="InterPro" id="IPR000700">
    <property type="entry name" value="PAS-assoc_C"/>
</dbReference>
<evidence type="ECO:0000259" key="4">
    <source>
        <dbReference type="PROSITE" id="PS50801"/>
    </source>
</evidence>
<dbReference type="OrthoDB" id="9800154at2"/>
<dbReference type="Proteomes" id="UP000075260">
    <property type="component" value="Unassembled WGS sequence"/>
</dbReference>
<dbReference type="InterPro" id="IPR035965">
    <property type="entry name" value="PAS-like_dom_sf"/>
</dbReference>
<dbReference type="Gene3D" id="3.30.750.24">
    <property type="entry name" value="STAS domain"/>
    <property type="match status" value="1"/>
</dbReference>
<dbReference type="CDD" id="cd00130">
    <property type="entry name" value="PAS"/>
    <property type="match status" value="2"/>
</dbReference>
<feature type="domain" description="PAS" evidence="2">
    <location>
        <begin position="9"/>
        <end position="68"/>
    </location>
</feature>
<dbReference type="Pfam" id="PF08447">
    <property type="entry name" value="PAS_3"/>
    <property type="match status" value="1"/>
</dbReference>
<reference evidence="5 6" key="1">
    <citation type="submission" date="2014-02" db="EMBL/GenBank/DDBJ databases">
        <title>The small core and large imbalanced accessory genome model reveals a collaborative survival strategy of Sorangium cellulosum strains in nature.</title>
        <authorList>
            <person name="Han K."/>
            <person name="Peng R."/>
            <person name="Blom J."/>
            <person name="Li Y.-Z."/>
        </authorList>
    </citation>
    <scope>NUCLEOTIDE SEQUENCE [LARGE SCALE GENOMIC DNA]</scope>
    <source>
        <strain evidence="5 6">So0008-312</strain>
    </source>
</reference>
<sequence>MAARATGPEGALVERIFELAPSILCVLDVRDKRVVACNRAFVRALGFGDKEAPERAWETLVSRVHPEDLDASAVRAEQLWASQDGEPFEVALRALCAGGVERVLALRCVVLTRGDDGAAHQVLVSAEDVTEQRRREVELQKSEALFQAFLEYMPGMMFAKDADSRYVFANAQFERFMGITPHGCAGMRDDDMLPEDIVAQVRAADDEVRNTGVATVFEESVPHPTEGMKLFHSVKFPVRGPGIPEGTVGGAAIDITAIKRAEAERQEAQLAVIAAQQATIRELATPLLPIADGVIVMPIIGTLDPERASRIIEALLAAVGAHQAAIAIIDITGVRSVDAHVAGVLLQAARAVRLLGARVVLTGIQPAIAQTLVELGVEWHGLVTEATLRGGIEHALRTRKRRGGS</sequence>
<name>A0A150QKT7_SORCE</name>
<dbReference type="InterPro" id="IPR051932">
    <property type="entry name" value="Bact_StressResp_Reg"/>
</dbReference>
<evidence type="ECO:0000256" key="1">
    <source>
        <dbReference type="ARBA" id="ARBA00022553"/>
    </source>
</evidence>
<dbReference type="InterPro" id="IPR013656">
    <property type="entry name" value="PAS_4"/>
</dbReference>
<feature type="domain" description="PAS" evidence="2">
    <location>
        <begin position="142"/>
        <end position="196"/>
    </location>
</feature>
<keyword evidence="1" id="KW-0597">Phosphoprotein</keyword>
<dbReference type="Gene3D" id="3.30.450.20">
    <property type="entry name" value="PAS domain"/>
    <property type="match status" value="2"/>
</dbReference>
<evidence type="ECO:0000259" key="2">
    <source>
        <dbReference type="PROSITE" id="PS50112"/>
    </source>
</evidence>
<gene>
    <name evidence="5" type="ORF">BE15_10550</name>
</gene>
<dbReference type="PROSITE" id="PS50112">
    <property type="entry name" value="PAS"/>
    <property type="match status" value="2"/>
</dbReference>
<dbReference type="SUPFAM" id="SSF52091">
    <property type="entry name" value="SpoIIaa-like"/>
    <property type="match status" value="1"/>
</dbReference>